<dbReference type="Proteomes" id="UP000179129">
    <property type="component" value="Unassembled WGS sequence"/>
</dbReference>
<accession>A0A1F5YM39</accession>
<keyword evidence="2" id="KW-0808">Transferase</keyword>
<evidence type="ECO:0000313" key="6">
    <source>
        <dbReference type="Proteomes" id="UP000179129"/>
    </source>
</evidence>
<keyword evidence="3" id="KW-1133">Transmembrane helix</keyword>
<protein>
    <recommendedName>
        <fullName evidence="4">Glycosyltransferase subfamily 4-like N-terminal domain-containing protein</fullName>
    </recommendedName>
</protein>
<dbReference type="GO" id="GO:0016757">
    <property type="term" value="F:glycosyltransferase activity"/>
    <property type="evidence" value="ECO:0007669"/>
    <property type="project" value="UniProtKB-KW"/>
</dbReference>
<dbReference type="Gene3D" id="3.40.50.2000">
    <property type="entry name" value="Glycogen Phosphorylase B"/>
    <property type="match status" value="2"/>
</dbReference>
<dbReference type="AlphaFoldDB" id="A0A1F5YM39"/>
<dbReference type="STRING" id="1817867.A3F83_16390"/>
<dbReference type="InterPro" id="IPR028098">
    <property type="entry name" value="Glyco_trans_4-like_N"/>
</dbReference>
<evidence type="ECO:0000256" key="1">
    <source>
        <dbReference type="ARBA" id="ARBA00022676"/>
    </source>
</evidence>
<dbReference type="EMBL" id="MFIX01000219">
    <property type="protein sequence ID" value="OGG01216.1"/>
    <property type="molecule type" value="Genomic_DNA"/>
</dbReference>
<dbReference type="PANTHER" id="PTHR12526:SF510">
    <property type="entry name" value="D-INOSITOL 3-PHOSPHATE GLYCOSYLTRANSFERASE"/>
    <property type="match status" value="1"/>
</dbReference>
<evidence type="ECO:0000259" key="4">
    <source>
        <dbReference type="Pfam" id="PF13439"/>
    </source>
</evidence>
<evidence type="ECO:0000256" key="3">
    <source>
        <dbReference type="SAM" id="Phobius"/>
    </source>
</evidence>
<feature type="domain" description="Glycosyltransferase subfamily 4-like N-terminal" evidence="4">
    <location>
        <begin position="25"/>
        <end position="200"/>
    </location>
</feature>
<evidence type="ECO:0000256" key="2">
    <source>
        <dbReference type="ARBA" id="ARBA00022679"/>
    </source>
</evidence>
<evidence type="ECO:0000313" key="5">
    <source>
        <dbReference type="EMBL" id="OGG01216.1"/>
    </source>
</evidence>
<keyword evidence="3" id="KW-0812">Transmembrane</keyword>
<dbReference type="PANTHER" id="PTHR12526">
    <property type="entry name" value="GLYCOSYLTRANSFERASE"/>
    <property type="match status" value="1"/>
</dbReference>
<feature type="transmembrane region" description="Helical" evidence="3">
    <location>
        <begin position="75"/>
        <end position="95"/>
    </location>
</feature>
<sequence>MKKVLYITYDGLLDPLGYSQVQPYLRALAGKGASLWVLSFEKAERLRESEAGLVKSRLVSCGIAWHYLRYHKRPAVAATAWDIAVGFLTGLVLVLHHRIGIIHARSYIAAAIALGLCRLTGTRFLFDMRGFWPDERVEGGTWQAGGLLYRIFKRLERIFLGRADSIVVLSHRGAELLPGMIPARRTAPEIAVIPTCADLELFQPWPGKKREAGGLKLVYIGSLGTWYLAREMTEFFGELYRRLPESTFTVITPSSPAVFYSSLEGLSLPEGAAGRIRISALPYQQVPEVLGEADCSIFFIRPVPSKQASCATKFGESLACGVPVVINSGIGDHDRQVESRNVGVVVGRMDGTGYGVALDRLLALLEDPQLARRCRKAAEEEFALDSAADSYLELYRRMSADRV</sequence>
<comment type="caution">
    <text evidence="5">The sequence shown here is derived from an EMBL/GenBank/DDBJ whole genome shotgun (WGS) entry which is preliminary data.</text>
</comment>
<dbReference type="SUPFAM" id="SSF53756">
    <property type="entry name" value="UDP-Glycosyltransferase/glycogen phosphorylase"/>
    <property type="match status" value="1"/>
</dbReference>
<dbReference type="Pfam" id="PF13439">
    <property type="entry name" value="Glyco_transf_4"/>
    <property type="match status" value="1"/>
</dbReference>
<proteinExistence type="predicted"/>
<name>A0A1F5YM39_9BACT</name>
<gene>
    <name evidence="5" type="ORF">A3F83_16390</name>
</gene>
<keyword evidence="1" id="KW-0328">Glycosyltransferase</keyword>
<reference evidence="5 6" key="1">
    <citation type="journal article" date="2016" name="Nat. Commun.">
        <title>Thousands of microbial genomes shed light on interconnected biogeochemical processes in an aquifer system.</title>
        <authorList>
            <person name="Anantharaman K."/>
            <person name="Brown C.T."/>
            <person name="Hug L.A."/>
            <person name="Sharon I."/>
            <person name="Castelle C.J."/>
            <person name="Probst A.J."/>
            <person name="Thomas B.C."/>
            <person name="Singh A."/>
            <person name="Wilkins M.J."/>
            <person name="Karaoz U."/>
            <person name="Brodie E.L."/>
            <person name="Williams K.H."/>
            <person name="Hubbard S.S."/>
            <person name="Banfield J.F."/>
        </authorList>
    </citation>
    <scope>NUCLEOTIDE SEQUENCE [LARGE SCALE GENOMIC DNA]</scope>
</reference>
<organism evidence="5 6">
    <name type="scientific">Candidatus Glassbacteria bacterium RIFCSPLOWO2_12_FULL_58_11</name>
    <dbReference type="NCBI Taxonomy" id="1817867"/>
    <lineage>
        <taxon>Bacteria</taxon>
        <taxon>Candidatus Glassiibacteriota</taxon>
    </lineage>
</organism>
<keyword evidence="3" id="KW-0472">Membrane</keyword>